<protein>
    <submittedName>
        <fullName evidence="2">Bacterial regulatory protein, Fis family</fullName>
    </submittedName>
</protein>
<organism evidence="2 3">
    <name type="scientific">Edaphosphingomonas haloaromaticamans</name>
    <dbReference type="NCBI Taxonomy" id="653954"/>
    <lineage>
        <taxon>Bacteria</taxon>
        <taxon>Pseudomonadati</taxon>
        <taxon>Pseudomonadota</taxon>
        <taxon>Alphaproteobacteria</taxon>
        <taxon>Sphingomonadales</taxon>
        <taxon>Rhizorhabdaceae</taxon>
        <taxon>Edaphosphingomonas</taxon>
    </lineage>
</organism>
<accession>A0A1S1HJY1</accession>
<dbReference type="Proteomes" id="UP000179467">
    <property type="component" value="Unassembled WGS sequence"/>
</dbReference>
<reference evidence="2 3" key="1">
    <citation type="submission" date="2016-09" db="EMBL/GenBank/DDBJ databases">
        <title>Metabolic pathway, cell adaptation mechanisms and a novel monoxygenase revealed through proteogenomic-transcription analysis of a Sphingomonas haloaromaticamans strain degrading the fungicide ortho-phenylphenol.</title>
        <authorList>
            <person name="Perruchon C."/>
            <person name="Papadopoulou E.S."/>
            <person name="Rousidou C."/>
            <person name="Vasileiadis S."/>
            <person name="Tanou G."/>
            <person name="Amoutzias G."/>
            <person name="Molassiotis A."/>
            <person name="Karpouzas D.G."/>
        </authorList>
    </citation>
    <scope>NUCLEOTIDE SEQUENCE [LARGE SCALE GENOMIC DNA]</scope>
    <source>
        <strain evidence="2 3">P3</strain>
    </source>
</reference>
<dbReference type="SUPFAM" id="SSF46689">
    <property type="entry name" value="Homeodomain-like"/>
    <property type="match status" value="1"/>
</dbReference>
<dbReference type="AlphaFoldDB" id="A0A1S1HJY1"/>
<feature type="domain" description="DNA binding HTH" evidence="1">
    <location>
        <begin position="90"/>
        <end position="129"/>
    </location>
</feature>
<gene>
    <name evidence="2" type="ORF">BHE75_03542</name>
</gene>
<dbReference type="OrthoDB" id="9154941at2"/>
<dbReference type="PRINTS" id="PR01590">
    <property type="entry name" value="HTHFIS"/>
</dbReference>
<dbReference type="RefSeq" id="WP_015458117.1">
    <property type="nucleotide sequence ID" value="NZ_MIPT01000001.1"/>
</dbReference>
<dbReference type="InterPro" id="IPR009057">
    <property type="entry name" value="Homeodomain-like_sf"/>
</dbReference>
<evidence type="ECO:0000313" key="3">
    <source>
        <dbReference type="Proteomes" id="UP000179467"/>
    </source>
</evidence>
<dbReference type="InterPro" id="IPR002197">
    <property type="entry name" value="HTH_Fis"/>
</dbReference>
<evidence type="ECO:0000313" key="2">
    <source>
        <dbReference type="EMBL" id="OHT21533.1"/>
    </source>
</evidence>
<dbReference type="GO" id="GO:0043565">
    <property type="term" value="F:sequence-specific DNA binding"/>
    <property type="evidence" value="ECO:0007669"/>
    <property type="project" value="InterPro"/>
</dbReference>
<evidence type="ECO:0000259" key="1">
    <source>
        <dbReference type="Pfam" id="PF02954"/>
    </source>
</evidence>
<dbReference type="Gene3D" id="1.10.10.60">
    <property type="entry name" value="Homeodomain-like"/>
    <property type="match status" value="1"/>
</dbReference>
<proteinExistence type="predicted"/>
<dbReference type="EMBL" id="MIPT01000001">
    <property type="protein sequence ID" value="OHT21533.1"/>
    <property type="molecule type" value="Genomic_DNA"/>
</dbReference>
<sequence>MPPDGAHLLLVGDPASASEIAAVMARANPDALAVCEATGEAIERLGRTRGDMVMIDVPVDVRDIVARLRGEAGAATPVPARMIDALVGRTVAEVERALILRTLAHCRGNRTSAATILGISVRTMRNKLRTFIEDGIPVSPAA</sequence>
<comment type="caution">
    <text evidence="2">The sequence shown here is derived from an EMBL/GenBank/DDBJ whole genome shotgun (WGS) entry which is preliminary data.</text>
</comment>
<keyword evidence="3" id="KW-1185">Reference proteome</keyword>
<dbReference type="Pfam" id="PF02954">
    <property type="entry name" value="HTH_8"/>
    <property type="match status" value="1"/>
</dbReference>
<name>A0A1S1HJY1_9SPHN</name>